<organism evidence="2 3">
    <name type="scientific">Erythranthe guttata</name>
    <name type="common">Yellow monkey flower</name>
    <name type="synonym">Mimulus guttatus</name>
    <dbReference type="NCBI Taxonomy" id="4155"/>
    <lineage>
        <taxon>Eukaryota</taxon>
        <taxon>Viridiplantae</taxon>
        <taxon>Streptophyta</taxon>
        <taxon>Embryophyta</taxon>
        <taxon>Tracheophyta</taxon>
        <taxon>Spermatophyta</taxon>
        <taxon>Magnoliopsida</taxon>
        <taxon>eudicotyledons</taxon>
        <taxon>Gunneridae</taxon>
        <taxon>Pentapetalae</taxon>
        <taxon>asterids</taxon>
        <taxon>lamiids</taxon>
        <taxon>Lamiales</taxon>
        <taxon>Phrymaceae</taxon>
        <taxon>Erythranthe</taxon>
    </lineage>
</organism>
<dbReference type="AlphaFoldDB" id="A0A022RS15"/>
<dbReference type="eggNOG" id="ENOG502S6WR">
    <property type="taxonomic scope" value="Eukaryota"/>
</dbReference>
<name>A0A022RS15_ERYGU</name>
<feature type="compositionally biased region" description="Basic residues" evidence="1">
    <location>
        <begin position="98"/>
        <end position="109"/>
    </location>
</feature>
<dbReference type="EMBL" id="KI630319">
    <property type="protein sequence ID" value="EYU41720.1"/>
    <property type="molecule type" value="Genomic_DNA"/>
</dbReference>
<evidence type="ECO:0000313" key="3">
    <source>
        <dbReference type="Proteomes" id="UP000030748"/>
    </source>
</evidence>
<evidence type="ECO:0000256" key="1">
    <source>
        <dbReference type="SAM" id="MobiDB-lite"/>
    </source>
</evidence>
<evidence type="ECO:0000313" key="2">
    <source>
        <dbReference type="EMBL" id="EYU41720.1"/>
    </source>
</evidence>
<reference evidence="2 3" key="1">
    <citation type="journal article" date="2013" name="Proc. Natl. Acad. Sci. U.S.A.">
        <title>Fine-scale variation in meiotic recombination in Mimulus inferred from population shotgun sequencing.</title>
        <authorList>
            <person name="Hellsten U."/>
            <person name="Wright K.M."/>
            <person name="Jenkins J."/>
            <person name="Shu S."/>
            <person name="Yuan Y."/>
            <person name="Wessler S.R."/>
            <person name="Schmutz J."/>
            <person name="Willis J.H."/>
            <person name="Rokhsar D.S."/>
        </authorList>
    </citation>
    <scope>NUCLEOTIDE SEQUENCE [LARGE SCALE GENOMIC DNA]</scope>
    <source>
        <strain evidence="3">cv. DUN x IM62</strain>
    </source>
</reference>
<protein>
    <submittedName>
        <fullName evidence="2">Uncharacterized protein</fullName>
    </submittedName>
</protein>
<proteinExistence type="predicted"/>
<feature type="compositionally biased region" description="Basic and acidic residues" evidence="1">
    <location>
        <begin position="142"/>
        <end position="157"/>
    </location>
</feature>
<keyword evidence="3" id="KW-1185">Reference proteome</keyword>
<feature type="region of interest" description="Disordered" evidence="1">
    <location>
        <begin position="70"/>
        <end position="157"/>
    </location>
</feature>
<dbReference type="GO" id="GO:0005634">
    <property type="term" value="C:nucleus"/>
    <property type="evidence" value="ECO:0000318"/>
    <property type="project" value="GO_Central"/>
</dbReference>
<accession>A0A022RS15</accession>
<sequence length="157" mass="17507">MCSEINRFSSYLRRMTSSEDGGNCSPRFGVVGDSGCSCPEIEPEITETAAEEENEIEKLKRIADKARVSLRESEKEIDAVAEDDDGIPAITECPPAPRKTRPQSSKSKRKAESPPGARRRLQLDMSPEIESIFRTNEDDSGDREIKKARKDDEESSL</sequence>
<dbReference type="Proteomes" id="UP000030748">
    <property type="component" value="Unassembled WGS sequence"/>
</dbReference>
<gene>
    <name evidence="2" type="ORF">MIMGU_mgv1a015451mg</name>
</gene>